<keyword evidence="5" id="KW-0378">Hydrolase</keyword>
<evidence type="ECO:0000256" key="7">
    <source>
        <dbReference type="ARBA" id="ARBA00023180"/>
    </source>
</evidence>
<name>A0AAD6X217_9AGAR</name>
<dbReference type="Gene3D" id="1.10.575.10">
    <property type="entry name" value="P1 Nuclease"/>
    <property type="match status" value="1"/>
</dbReference>
<evidence type="ECO:0000256" key="2">
    <source>
        <dbReference type="ARBA" id="ARBA00022722"/>
    </source>
</evidence>
<keyword evidence="4" id="KW-0255">Endonuclease</keyword>
<keyword evidence="3" id="KW-0479">Metal-binding</keyword>
<keyword evidence="9" id="KW-1185">Reference proteome</keyword>
<evidence type="ECO:0000256" key="6">
    <source>
        <dbReference type="ARBA" id="ARBA00023157"/>
    </source>
</evidence>
<dbReference type="PANTHER" id="PTHR33146:SF26">
    <property type="entry name" value="ENDONUCLEASE 4"/>
    <property type="match status" value="1"/>
</dbReference>
<evidence type="ECO:0000313" key="8">
    <source>
        <dbReference type="EMBL" id="KAJ7031941.1"/>
    </source>
</evidence>
<evidence type="ECO:0000256" key="3">
    <source>
        <dbReference type="ARBA" id="ARBA00022723"/>
    </source>
</evidence>
<evidence type="ECO:0000256" key="1">
    <source>
        <dbReference type="ARBA" id="ARBA00009547"/>
    </source>
</evidence>
<dbReference type="InterPro" id="IPR008947">
    <property type="entry name" value="PLipase_C/P1_nuclease_dom_sf"/>
</dbReference>
<evidence type="ECO:0000256" key="4">
    <source>
        <dbReference type="ARBA" id="ARBA00022759"/>
    </source>
</evidence>
<dbReference type="GO" id="GO:0006308">
    <property type="term" value="P:DNA catabolic process"/>
    <property type="evidence" value="ECO:0007669"/>
    <property type="project" value="InterPro"/>
</dbReference>
<dbReference type="SUPFAM" id="SSF48537">
    <property type="entry name" value="Phospholipase C/P1 nuclease"/>
    <property type="match status" value="1"/>
</dbReference>
<dbReference type="Pfam" id="PF02265">
    <property type="entry name" value="S1-P1_nuclease"/>
    <property type="match status" value="1"/>
</dbReference>
<reference evidence="8" key="1">
    <citation type="submission" date="2023-03" db="EMBL/GenBank/DDBJ databases">
        <title>Massive genome expansion in bonnet fungi (Mycena s.s.) driven by repeated elements and novel gene families across ecological guilds.</title>
        <authorList>
            <consortium name="Lawrence Berkeley National Laboratory"/>
            <person name="Harder C.B."/>
            <person name="Miyauchi S."/>
            <person name="Viragh M."/>
            <person name="Kuo A."/>
            <person name="Thoen E."/>
            <person name="Andreopoulos B."/>
            <person name="Lu D."/>
            <person name="Skrede I."/>
            <person name="Drula E."/>
            <person name="Henrissat B."/>
            <person name="Morin E."/>
            <person name="Kohler A."/>
            <person name="Barry K."/>
            <person name="LaButti K."/>
            <person name="Morin E."/>
            <person name="Salamov A."/>
            <person name="Lipzen A."/>
            <person name="Mereny Z."/>
            <person name="Hegedus B."/>
            <person name="Baldrian P."/>
            <person name="Stursova M."/>
            <person name="Weitz H."/>
            <person name="Taylor A."/>
            <person name="Grigoriev I.V."/>
            <person name="Nagy L.G."/>
            <person name="Martin F."/>
            <person name="Kauserud H."/>
        </authorList>
    </citation>
    <scope>NUCLEOTIDE SEQUENCE</scope>
    <source>
        <strain evidence="8">CBHHK200</strain>
    </source>
</reference>
<accession>A0AAD6X217</accession>
<dbReference type="AlphaFoldDB" id="A0AAD6X217"/>
<keyword evidence="6" id="KW-1015">Disulfide bond</keyword>
<gene>
    <name evidence="8" type="ORF">C8F04DRAFT_1211244</name>
</gene>
<dbReference type="PANTHER" id="PTHR33146">
    <property type="entry name" value="ENDONUCLEASE 4"/>
    <property type="match status" value="1"/>
</dbReference>
<dbReference type="EMBL" id="JARJCM010000077">
    <property type="protein sequence ID" value="KAJ7031941.1"/>
    <property type="molecule type" value="Genomic_DNA"/>
</dbReference>
<dbReference type="GO" id="GO:0016788">
    <property type="term" value="F:hydrolase activity, acting on ester bonds"/>
    <property type="evidence" value="ECO:0007669"/>
    <property type="project" value="InterPro"/>
</dbReference>
<comment type="caution">
    <text evidence="8">The sequence shown here is derived from an EMBL/GenBank/DDBJ whole genome shotgun (WGS) entry which is preliminary data.</text>
</comment>
<comment type="similarity">
    <text evidence="1">Belongs to the nuclease type I family.</text>
</comment>
<evidence type="ECO:0000256" key="5">
    <source>
        <dbReference type="ARBA" id="ARBA00022801"/>
    </source>
</evidence>
<protein>
    <submittedName>
        <fullName evidence="8">S1/P1 nuclease</fullName>
    </submittedName>
</protein>
<evidence type="ECO:0000313" key="9">
    <source>
        <dbReference type="Proteomes" id="UP001218188"/>
    </source>
</evidence>
<sequence>MQALSFVQTSLWADYNESLGVWADTVRSESALFHFVDPEDDPPTSCSVVLPNNLAVTAIANYTARLVQTSLSAMQRQEALKFLDHFGDIMQPLHVEALELGGNDIDVTCNRSNMGMITRLLRDNYSNSTGTFNSAAVSSWISCSSTAAPATIQDDISTLLASENELKFRAVIPLVCPLAWAVDSNKVDCFSFQTGGTDLCTSGYYTGAVPIIEIQIAKGGYRLAAWLNVLIDGATHLP</sequence>
<dbReference type="GO" id="GO:0004519">
    <property type="term" value="F:endonuclease activity"/>
    <property type="evidence" value="ECO:0007669"/>
    <property type="project" value="UniProtKB-KW"/>
</dbReference>
<organism evidence="8 9">
    <name type="scientific">Mycena alexandri</name>
    <dbReference type="NCBI Taxonomy" id="1745969"/>
    <lineage>
        <taxon>Eukaryota</taxon>
        <taxon>Fungi</taxon>
        <taxon>Dikarya</taxon>
        <taxon>Basidiomycota</taxon>
        <taxon>Agaricomycotina</taxon>
        <taxon>Agaricomycetes</taxon>
        <taxon>Agaricomycetidae</taxon>
        <taxon>Agaricales</taxon>
        <taxon>Marasmiineae</taxon>
        <taxon>Mycenaceae</taxon>
        <taxon>Mycena</taxon>
    </lineage>
</organism>
<dbReference type="GO" id="GO:0046872">
    <property type="term" value="F:metal ion binding"/>
    <property type="evidence" value="ECO:0007669"/>
    <property type="project" value="UniProtKB-KW"/>
</dbReference>
<dbReference type="Proteomes" id="UP001218188">
    <property type="component" value="Unassembled WGS sequence"/>
</dbReference>
<keyword evidence="7" id="KW-0325">Glycoprotein</keyword>
<dbReference type="CDD" id="cd11010">
    <property type="entry name" value="S1-P1_nuclease"/>
    <property type="match status" value="1"/>
</dbReference>
<dbReference type="InterPro" id="IPR003154">
    <property type="entry name" value="S1/P1nuclease"/>
</dbReference>
<proteinExistence type="inferred from homology"/>
<keyword evidence="2" id="KW-0540">Nuclease</keyword>
<dbReference type="GO" id="GO:0003676">
    <property type="term" value="F:nucleic acid binding"/>
    <property type="evidence" value="ECO:0007669"/>
    <property type="project" value="InterPro"/>
</dbReference>